<organism evidence="2 3">
    <name type="scientific">Anthostomella pinea</name>
    <dbReference type="NCBI Taxonomy" id="933095"/>
    <lineage>
        <taxon>Eukaryota</taxon>
        <taxon>Fungi</taxon>
        <taxon>Dikarya</taxon>
        <taxon>Ascomycota</taxon>
        <taxon>Pezizomycotina</taxon>
        <taxon>Sordariomycetes</taxon>
        <taxon>Xylariomycetidae</taxon>
        <taxon>Xylariales</taxon>
        <taxon>Xylariaceae</taxon>
        <taxon>Anthostomella</taxon>
    </lineage>
</organism>
<comment type="caution">
    <text evidence="2">The sequence shown here is derived from an EMBL/GenBank/DDBJ whole genome shotgun (WGS) entry which is preliminary data.</text>
</comment>
<accession>A0AAI8VFR8</accession>
<gene>
    <name evidence="2" type="ORF">KHLLAP_LOCUS4299</name>
</gene>
<dbReference type="EMBL" id="CAUWAG010000006">
    <property type="protein sequence ID" value="CAJ2503831.1"/>
    <property type="molecule type" value="Genomic_DNA"/>
</dbReference>
<dbReference type="AlphaFoldDB" id="A0AAI8VFR8"/>
<protein>
    <submittedName>
        <fullName evidence="2">Uu.00g112250.m01.CDS01</fullName>
    </submittedName>
</protein>
<dbReference type="Proteomes" id="UP001295740">
    <property type="component" value="Unassembled WGS sequence"/>
</dbReference>
<feature type="region of interest" description="Disordered" evidence="1">
    <location>
        <begin position="1"/>
        <end position="63"/>
    </location>
</feature>
<evidence type="ECO:0000313" key="3">
    <source>
        <dbReference type="Proteomes" id="UP001295740"/>
    </source>
</evidence>
<evidence type="ECO:0000313" key="2">
    <source>
        <dbReference type="EMBL" id="CAJ2503831.1"/>
    </source>
</evidence>
<evidence type="ECO:0000256" key="1">
    <source>
        <dbReference type="SAM" id="MobiDB-lite"/>
    </source>
</evidence>
<proteinExistence type="predicted"/>
<name>A0AAI8VFR8_9PEZI</name>
<sequence>MPVATRATIEPRPAPDSGKRREVSNDVHGDPATLPRFPFRGSGASGPSPPPASAAPQYMTGTPAPCAEVENRRGNHGYITCADAGNTVPLNVLVVKRMRELASEDAIMYKDALVVCSTLMIGPPLRSSSELLTGWGEYRHH</sequence>
<reference evidence="2" key="1">
    <citation type="submission" date="2023-10" db="EMBL/GenBank/DDBJ databases">
        <authorList>
            <person name="Hackl T."/>
        </authorList>
    </citation>
    <scope>NUCLEOTIDE SEQUENCE</scope>
</reference>
<keyword evidence="3" id="KW-1185">Reference proteome</keyword>
<feature type="compositionally biased region" description="Basic and acidic residues" evidence="1">
    <location>
        <begin position="17"/>
        <end position="29"/>
    </location>
</feature>